<dbReference type="InterPro" id="IPR001387">
    <property type="entry name" value="Cro/C1-type_HTH"/>
</dbReference>
<evidence type="ECO:0000313" key="2">
    <source>
        <dbReference type="EMBL" id="EHP68577.1"/>
    </source>
</evidence>
<evidence type="ECO:0000259" key="1">
    <source>
        <dbReference type="Pfam" id="PF01381"/>
    </source>
</evidence>
<dbReference type="SUPFAM" id="SSF46689">
    <property type="entry name" value="Homeodomain-like"/>
    <property type="match status" value="1"/>
</dbReference>
<feature type="domain" description="HTH cro/C1-type" evidence="1">
    <location>
        <begin position="22"/>
        <end position="60"/>
    </location>
</feature>
<organism evidence="2 3">
    <name type="scientific">Metallosphaera yellowstonensis MK1</name>
    <dbReference type="NCBI Taxonomy" id="671065"/>
    <lineage>
        <taxon>Archaea</taxon>
        <taxon>Thermoproteota</taxon>
        <taxon>Thermoprotei</taxon>
        <taxon>Sulfolobales</taxon>
        <taxon>Sulfolobaceae</taxon>
        <taxon>Metallosphaera</taxon>
    </lineage>
</organism>
<sequence>MRAVHNLSKETRQRAIEVLLEKRSKKELAEQLGLSPASIVKFFKGYTHPSDITISRVLEVASDEERREIVRLFIDDLVDGVIELLETYPDVESSKLDELKKILEEKEKRRILTSLGFV</sequence>
<dbReference type="Pfam" id="PF01381">
    <property type="entry name" value="HTH_3"/>
    <property type="match status" value="1"/>
</dbReference>
<proteinExistence type="predicted"/>
<accession>H2C8V1</accession>
<reference evidence="2 3" key="1">
    <citation type="submission" date="2012-01" db="EMBL/GenBank/DDBJ databases">
        <title>Improved High-Quality Draft sequence of Metallosphaera yellowstonensis MK1.</title>
        <authorList>
            <consortium name="US DOE Joint Genome Institute"/>
            <person name="Lucas S."/>
            <person name="Han J."/>
            <person name="Cheng J.-F."/>
            <person name="Goodwin L."/>
            <person name="Pitluck S."/>
            <person name="Peters L."/>
            <person name="Teshima H."/>
            <person name="Detter J.C."/>
            <person name="Han C."/>
            <person name="Tapia R."/>
            <person name="Land M."/>
            <person name="Hauser L."/>
            <person name="Kyrpides N."/>
            <person name="Kozubal M."/>
            <person name="Macur R.E."/>
            <person name="Jay Z."/>
            <person name="Inskeep W."/>
            <person name="Woyke T."/>
        </authorList>
    </citation>
    <scope>NUCLEOTIDE SEQUENCE [LARGE SCALE GENOMIC DNA]</scope>
    <source>
        <strain evidence="2 3">MK1</strain>
    </source>
</reference>
<protein>
    <submittedName>
        <fullName evidence="2">Na+/phosphate symporter</fullName>
    </submittedName>
</protein>
<dbReference type="HOGENOM" id="CLU_166553_0_0_2"/>
<keyword evidence="3" id="KW-1185">Reference proteome</keyword>
<dbReference type="OrthoDB" id="34647at2157"/>
<gene>
    <name evidence="2" type="ORF">MetMK1DRAFT_00030200</name>
</gene>
<name>H2C8V1_9CREN</name>
<dbReference type="AlphaFoldDB" id="H2C8V1"/>
<dbReference type="InterPro" id="IPR009057">
    <property type="entry name" value="Homeodomain-like_sf"/>
</dbReference>
<dbReference type="RefSeq" id="WP_009075146.1">
    <property type="nucleotide sequence ID" value="NZ_JH597770.1"/>
</dbReference>
<dbReference type="EMBL" id="JH597770">
    <property type="protein sequence ID" value="EHP68577.1"/>
    <property type="molecule type" value="Genomic_DNA"/>
</dbReference>
<dbReference type="eggNOG" id="arCOG05989">
    <property type="taxonomic scope" value="Archaea"/>
</dbReference>
<evidence type="ECO:0000313" key="3">
    <source>
        <dbReference type="Proteomes" id="UP000003980"/>
    </source>
</evidence>
<dbReference type="Proteomes" id="UP000003980">
    <property type="component" value="Unassembled WGS sequence"/>
</dbReference>